<dbReference type="AlphaFoldDB" id="A0A9N9X5A5"/>
<gene>
    <name evidence="2" type="ORF">PHAECO_LOCUS11915</name>
</gene>
<dbReference type="OrthoDB" id="5876637at2759"/>
<proteinExistence type="predicted"/>
<keyword evidence="3" id="KW-1185">Reference proteome</keyword>
<evidence type="ECO:0000313" key="3">
    <source>
        <dbReference type="Proteomes" id="UP001153737"/>
    </source>
</evidence>
<organism evidence="2 3">
    <name type="scientific">Phaedon cochleariae</name>
    <name type="common">Mustard beetle</name>
    <dbReference type="NCBI Taxonomy" id="80249"/>
    <lineage>
        <taxon>Eukaryota</taxon>
        <taxon>Metazoa</taxon>
        <taxon>Ecdysozoa</taxon>
        <taxon>Arthropoda</taxon>
        <taxon>Hexapoda</taxon>
        <taxon>Insecta</taxon>
        <taxon>Pterygota</taxon>
        <taxon>Neoptera</taxon>
        <taxon>Endopterygota</taxon>
        <taxon>Coleoptera</taxon>
        <taxon>Polyphaga</taxon>
        <taxon>Cucujiformia</taxon>
        <taxon>Chrysomeloidea</taxon>
        <taxon>Chrysomelidae</taxon>
        <taxon>Chrysomelinae</taxon>
        <taxon>Chrysomelini</taxon>
        <taxon>Phaedon</taxon>
    </lineage>
</organism>
<feature type="region of interest" description="Disordered" evidence="1">
    <location>
        <begin position="67"/>
        <end position="95"/>
    </location>
</feature>
<dbReference type="PANTHER" id="PTHR21838">
    <property type="entry name" value="COILED-COIL DOMAIN-CONTAINING PROTEIN 137"/>
    <property type="match status" value="1"/>
</dbReference>
<dbReference type="PANTHER" id="PTHR21838:SF2">
    <property type="entry name" value="COILED-COIL DOMAIN-CONTAINING PROTEIN 137"/>
    <property type="match status" value="1"/>
</dbReference>
<feature type="compositionally biased region" description="Basic residues" evidence="1">
    <location>
        <begin position="190"/>
        <end position="205"/>
    </location>
</feature>
<feature type="compositionally biased region" description="Basic residues" evidence="1">
    <location>
        <begin position="287"/>
        <end position="298"/>
    </location>
</feature>
<feature type="compositionally biased region" description="Basic residues" evidence="1">
    <location>
        <begin position="1"/>
        <end position="12"/>
    </location>
</feature>
<feature type="compositionally biased region" description="Polar residues" evidence="1">
    <location>
        <begin position="74"/>
        <end position="89"/>
    </location>
</feature>
<feature type="region of interest" description="Disordered" evidence="1">
    <location>
        <begin position="1"/>
        <end position="20"/>
    </location>
</feature>
<dbReference type="GO" id="GO:0005634">
    <property type="term" value="C:nucleus"/>
    <property type="evidence" value="ECO:0007669"/>
    <property type="project" value="TreeGrafter"/>
</dbReference>
<sequence length="322" mass="37323">MGRKIPGRKHRGIRDPEKQAAVRFNVIKDKINAPPSNPDDQAIPKSLHKFIELKNKVKTGVFNIKRKNKKKKSQVSNENDILLSKNEQSIGKPEKPIPVFKQLHGESDREFVKRMNRICISVTKEAEFEQKYGVDIKRNEDGEIEGVLKRPKDELELMVKKLKNDKKEKKNKRKKEKLAENGTTIPRLTKSQKRQNKLRDKKMRKQQQNADGFEKYKDNVKFGEIVHAPPSLTAPRRAEKLLNAPRPGKKSLLLNNLMQTKGEERTPLISKTKEVIRKTTSKTIDKKGKRKALPHALRRQLDKQQKEIISAYKELKSKMHKS</sequence>
<name>A0A9N9X5A5_PHACE</name>
<evidence type="ECO:0000256" key="1">
    <source>
        <dbReference type="SAM" id="MobiDB-lite"/>
    </source>
</evidence>
<accession>A0A9N9X5A5</accession>
<reference evidence="2" key="2">
    <citation type="submission" date="2022-10" db="EMBL/GenBank/DDBJ databases">
        <authorList>
            <consortium name="ENA_rothamsted_submissions"/>
            <consortium name="culmorum"/>
            <person name="King R."/>
        </authorList>
    </citation>
    <scope>NUCLEOTIDE SEQUENCE</scope>
</reference>
<dbReference type="EMBL" id="OU896714">
    <property type="protein sequence ID" value="CAG9824624.1"/>
    <property type="molecule type" value="Genomic_DNA"/>
</dbReference>
<feature type="region of interest" description="Disordered" evidence="1">
    <location>
        <begin position="165"/>
        <end position="213"/>
    </location>
</feature>
<feature type="region of interest" description="Disordered" evidence="1">
    <location>
        <begin position="279"/>
        <end position="305"/>
    </location>
</feature>
<evidence type="ECO:0008006" key="4">
    <source>
        <dbReference type="Google" id="ProtNLM"/>
    </source>
</evidence>
<feature type="compositionally biased region" description="Basic residues" evidence="1">
    <location>
        <begin position="165"/>
        <end position="176"/>
    </location>
</feature>
<dbReference type="Proteomes" id="UP001153737">
    <property type="component" value="Chromosome 8"/>
</dbReference>
<dbReference type="InterPro" id="IPR026680">
    <property type="entry name" value="CCDC137"/>
</dbReference>
<protein>
    <recommendedName>
        <fullName evidence="4">Coiled-coil domain-containing protein 137</fullName>
    </recommendedName>
</protein>
<evidence type="ECO:0000313" key="2">
    <source>
        <dbReference type="EMBL" id="CAG9824624.1"/>
    </source>
</evidence>
<reference evidence="2" key="1">
    <citation type="submission" date="2022-01" db="EMBL/GenBank/DDBJ databases">
        <authorList>
            <person name="King R."/>
        </authorList>
    </citation>
    <scope>NUCLEOTIDE SEQUENCE</scope>
</reference>